<keyword evidence="3" id="KW-1185">Reference proteome</keyword>
<dbReference type="Proteomes" id="UP000653644">
    <property type="component" value="Unassembled WGS sequence"/>
</dbReference>
<evidence type="ECO:0000313" key="3">
    <source>
        <dbReference type="Proteomes" id="UP000653644"/>
    </source>
</evidence>
<protein>
    <submittedName>
        <fullName evidence="2">Uncharacterized protein</fullName>
    </submittedName>
</protein>
<comment type="caution">
    <text evidence="2">The sequence shown here is derived from an EMBL/GenBank/DDBJ whole genome shotgun (WGS) entry which is preliminary data.</text>
</comment>
<accession>A0ABQ3DC42</accession>
<dbReference type="EMBL" id="BMVN01000107">
    <property type="protein sequence ID" value="GHA75864.1"/>
    <property type="molecule type" value="Genomic_DNA"/>
</dbReference>
<proteinExistence type="predicted"/>
<evidence type="ECO:0000256" key="1">
    <source>
        <dbReference type="SAM" id="MobiDB-lite"/>
    </source>
</evidence>
<reference evidence="3" key="1">
    <citation type="journal article" date="2019" name="Int. J. Syst. Evol. Microbiol.">
        <title>The Global Catalogue of Microorganisms (GCM) 10K type strain sequencing project: providing services to taxonomists for standard genome sequencing and annotation.</title>
        <authorList>
            <consortium name="The Broad Institute Genomics Platform"/>
            <consortium name="The Broad Institute Genome Sequencing Center for Infectious Disease"/>
            <person name="Wu L."/>
            <person name="Ma J."/>
        </authorList>
    </citation>
    <scope>NUCLEOTIDE SEQUENCE [LARGE SCALE GENOMIC DNA]</scope>
    <source>
        <strain evidence="3">JCM 4733</strain>
    </source>
</reference>
<sequence length="88" mass="8521">MAGVAGGALQTGRRLGGAIGTAVLPGLYYLAKDEHDGPSAAVALSVGAGTLAVGRGRLVLVDDVLPDQPPGVDLDALTPGPLPDPGGP</sequence>
<gene>
    <name evidence="2" type="ORF">GCM10010345_92500</name>
</gene>
<evidence type="ECO:0000313" key="2">
    <source>
        <dbReference type="EMBL" id="GHA75864.1"/>
    </source>
</evidence>
<name>A0ABQ3DC42_9ACTN</name>
<organism evidence="2 3">
    <name type="scientific">Streptomyces canarius</name>
    <dbReference type="NCBI Taxonomy" id="285453"/>
    <lineage>
        <taxon>Bacteria</taxon>
        <taxon>Bacillati</taxon>
        <taxon>Actinomycetota</taxon>
        <taxon>Actinomycetes</taxon>
        <taxon>Kitasatosporales</taxon>
        <taxon>Streptomycetaceae</taxon>
        <taxon>Streptomyces</taxon>
    </lineage>
</organism>
<feature type="region of interest" description="Disordered" evidence="1">
    <location>
        <begin position="69"/>
        <end position="88"/>
    </location>
</feature>